<organism evidence="1 2">
    <name type="scientific">Dreissena polymorpha</name>
    <name type="common">Zebra mussel</name>
    <name type="synonym">Mytilus polymorpha</name>
    <dbReference type="NCBI Taxonomy" id="45954"/>
    <lineage>
        <taxon>Eukaryota</taxon>
        <taxon>Metazoa</taxon>
        <taxon>Spiralia</taxon>
        <taxon>Lophotrochozoa</taxon>
        <taxon>Mollusca</taxon>
        <taxon>Bivalvia</taxon>
        <taxon>Autobranchia</taxon>
        <taxon>Heteroconchia</taxon>
        <taxon>Euheterodonta</taxon>
        <taxon>Imparidentia</taxon>
        <taxon>Neoheterodontei</taxon>
        <taxon>Myida</taxon>
        <taxon>Dreissenoidea</taxon>
        <taxon>Dreissenidae</taxon>
        <taxon>Dreissena</taxon>
    </lineage>
</organism>
<evidence type="ECO:0000313" key="1">
    <source>
        <dbReference type="EMBL" id="KAH3795367.1"/>
    </source>
</evidence>
<dbReference type="EMBL" id="JAIWYP010000007">
    <property type="protein sequence ID" value="KAH3795367.1"/>
    <property type="molecule type" value="Genomic_DNA"/>
</dbReference>
<reference evidence="1" key="1">
    <citation type="journal article" date="2019" name="bioRxiv">
        <title>The Genome of the Zebra Mussel, Dreissena polymorpha: A Resource for Invasive Species Research.</title>
        <authorList>
            <person name="McCartney M.A."/>
            <person name="Auch B."/>
            <person name="Kono T."/>
            <person name="Mallez S."/>
            <person name="Zhang Y."/>
            <person name="Obille A."/>
            <person name="Becker A."/>
            <person name="Abrahante J.E."/>
            <person name="Garbe J."/>
            <person name="Badalamenti J.P."/>
            <person name="Herman A."/>
            <person name="Mangelson H."/>
            <person name="Liachko I."/>
            <person name="Sullivan S."/>
            <person name="Sone E.D."/>
            <person name="Koren S."/>
            <person name="Silverstein K.A.T."/>
            <person name="Beckman K.B."/>
            <person name="Gohl D.M."/>
        </authorList>
    </citation>
    <scope>NUCLEOTIDE SEQUENCE</scope>
    <source>
        <strain evidence="1">Duluth1</strain>
        <tissue evidence="1">Whole animal</tissue>
    </source>
</reference>
<sequence>MQLEVSHRRCVKQILNVGMNTNTDVALSCLNIESAEELINFEKLEFYGQLCRLPVRFFAKKVFIHRLVRYCLGCVNMQGLIPDIYRLLQKYSLMPTLGTYLERGIFPGKMSWKRTIKKSVRMANRQRRSQNANEITCLEDSKLFKADKPLTAIVICKTSPSLSVIIHKSTKILRMAMSRQFASKCAICNKFTDNIVNHTVWFCDKTEPKRNNLIVELYKVTGHCKFMQIMILPVMAMSRHLLCLALTVNEDDLFRNFVLLKLICDLF</sequence>
<gene>
    <name evidence="1" type="ORF">DPMN_148917</name>
</gene>
<dbReference type="AlphaFoldDB" id="A0A9D4J4U2"/>
<protein>
    <submittedName>
        <fullName evidence="1">Uncharacterized protein</fullName>
    </submittedName>
</protein>
<keyword evidence="2" id="KW-1185">Reference proteome</keyword>
<name>A0A9D4J4U2_DREPO</name>
<reference evidence="1" key="2">
    <citation type="submission" date="2020-11" db="EMBL/GenBank/DDBJ databases">
        <authorList>
            <person name="McCartney M.A."/>
            <person name="Auch B."/>
            <person name="Kono T."/>
            <person name="Mallez S."/>
            <person name="Becker A."/>
            <person name="Gohl D.M."/>
            <person name="Silverstein K.A.T."/>
            <person name="Koren S."/>
            <person name="Bechman K.B."/>
            <person name="Herman A."/>
            <person name="Abrahante J.E."/>
            <person name="Garbe J."/>
        </authorList>
    </citation>
    <scope>NUCLEOTIDE SEQUENCE</scope>
    <source>
        <strain evidence="1">Duluth1</strain>
        <tissue evidence="1">Whole animal</tissue>
    </source>
</reference>
<proteinExistence type="predicted"/>
<accession>A0A9D4J4U2</accession>
<comment type="caution">
    <text evidence="1">The sequence shown here is derived from an EMBL/GenBank/DDBJ whole genome shotgun (WGS) entry which is preliminary data.</text>
</comment>
<dbReference type="Proteomes" id="UP000828390">
    <property type="component" value="Unassembled WGS sequence"/>
</dbReference>
<evidence type="ECO:0000313" key="2">
    <source>
        <dbReference type="Proteomes" id="UP000828390"/>
    </source>
</evidence>